<evidence type="ECO:0008006" key="4">
    <source>
        <dbReference type="Google" id="ProtNLM"/>
    </source>
</evidence>
<dbReference type="AlphaFoldDB" id="A0A069QK01"/>
<evidence type="ECO:0000313" key="3">
    <source>
        <dbReference type="Proteomes" id="UP000027442"/>
    </source>
</evidence>
<reference evidence="2 3" key="1">
    <citation type="submission" date="2013-08" db="EMBL/GenBank/DDBJ databases">
        <authorList>
            <person name="Weinstock G."/>
            <person name="Sodergren E."/>
            <person name="Wylie T."/>
            <person name="Fulton L."/>
            <person name="Fulton R."/>
            <person name="Fronick C."/>
            <person name="O'Laughlin M."/>
            <person name="Godfrey J."/>
            <person name="Miner T."/>
            <person name="Herter B."/>
            <person name="Appelbaum E."/>
            <person name="Cordes M."/>
            <person name="Lek S."/>
            <person name="Wollam A."/>
            <person name="Pepin K.H."/>
            <person name="Palsikar V.B."/>
            <person name="Mitreva M."/>
            <person name="Wilson R.K."/>
        </authorList>
    </citation>
    <scope>NUCLEOTIDE SEQUENCE [LARGE SCALE GENOMIC DNA]</scope>
    <source>
        <strain evidence="2 3">ATCC 15930</strain>
    </source>
</reference>
<dbReference type="HOGENOM" id="CLU_079879_0_0_10"/>
<proteinExistence type="predicted"/>
<dbReference type="EMBL" id="JNGW01000034">
    <property type="protein sequence ID" value="KDR53012.1"/>
    <property type="molecule type" value="Genomic_DNA"/>
</dbReference>
<feature type="signal peptide" evidence="1">
    <location>
        <begin position="1"/>
        <end position="22"/>
    </location>
</feature>
<dbReference type="eggNOG" id="COG3291">
    <property type="taxonomic scope" value="Bacteria"/>
</dbReference>
<feature type="chain" id="PRO_5001665431" description="Gliding motility-associated C-terminal domain-containing protein" evidence="1">
    <location>
        <begin position="23"/>
        <end position="232"/>
    </location>
</feature>
<keyword evidence="3" id="KW-1185">Reference proteome</keyword>
<evidence type="ECO:0000256" key="1">
    <source>
        <dbReference type="SAM" id="SignalP"/>
    </source>
</evidence>
<dbReference type="RefSeq" id="WP_018968415.1">
    <property type="nucleotide sequence ID" value="NZ_KB899228.1"/>
</dbReference>
<dbReference type="PATRIC" id="fig|1122985.7.peg.916"/>
<name>A0A069QK01_HOYLO</name>
<comment type="caution">
    <text evidence="2">The sequence shown here is derived from an EMBL/GenBank/DDBJ whole genome shotgun (WGS) entry which is preliminary data.</text>
</comment>
<protein>
    <recommendedName>
        <fullName evidence="4">Gliding motility-associated C-terminal domain-containing protein</fullName>
    </recommendedName>
</protein>
<organism evidence="2 3">
    <name type="scientific">Hoylesella loescheii DSM 19665 = JCM 12249 = ATCC 15930</name>
    <dbReference type="NCBI Taxonomy" id="1122985"/>
    <lineage>
        <taxon>Bacteria</taxon>
        <taxon>Pseudomonadati</taxon>
        <taxon>Bacteroidota</taxon>
        <taxon>Bacteroidia</taxon>
        <taxon>Bacteroidales</taxon>
        <taxon>Prevotellaceae</taxon>
        <taxon>Hoylesella</taxon>
    </lineage>
</organism>
<gene>
    <name evidence="2" type="ORF">HMPREF1991_00883</name>
</gene>
<evidence type="ECO:0000313" key="2">
    <source>
        <dbReference type="EMBL" id="KDR53012.1"/>
    </source>
</evidence>
<dbReference type="SUPFAM" id="SSF49299">
    <property type="entry name" value="PKD domain"/>
    <property type="match status" value="1"/>
</dbReference>
<dbReference type="InterPro" id="IPR026341">
    <property type="entry name" value="T9SS_type_B"/>
</dbReference>
<accession>A0A069QK01</accession>
<sequence length="232" mass="26596">MKAIIRITFTLLFTAMATFAFADDAPTISPVATFFTPNGEEQSSDYQGSAPLRARFEANVANTNGWDAHYEWRFYTDPKRQTPYLSRFEKDTEVTFIVAGTHYVELYATFVQGRDTVEYTREYWRTADPIRVSIAESKLEMPNAFTPNGDGVNDVYRAKPGYQSLVEFKAYIFNRWGQKIYEWKDPAGGWDGKFNGQDVKEGVYFVQVNAKGADGKVFNIKKDVNLLRNYIE</sequence>
<dbReference type="InterPro" id="IPR035986">
    <property type="entry name" value="PKD_dom_sf"/>
</dbReference>
<keyword evidence="1" id="KW-0732">Signal</keyword>
<dbReference type="Pfam" id="PF13585">
    <property type="entry name" value="CHU_C"/>
    <property type="match status" value="1"/>
</dbReference>
<dbReference type="Proteomes" id="UP000027442">
    <property type="component" value="Unassembled WGS sequence"/>
</dbReference>
<dbReference type="NCBIfam" id="TIGR04131">
    <property type="entry name" value="Bac_Flav_CTERM"/>
    <property type="match status" value="1"/>
</dbReference>